<gene>
    <name evidence="1" type="ORF">KV396_09340</name>
</gene>
<reference evidence="1 2" key="1">
    <citation type="submission" date="2021-06" db="EMBL/GenBank/DDBJ databases">
        <title>Genome-based taxonomic framework of Microbacterium strains isolated from marine environment, the description of four new species and reclassification of four preexisting species.</title>
        <authorList>
            <person name="Lee S.D."/>
            <person name="Kim S.-M."/>
            <person name="Byeon Y.-S."/>
            <person name="Yang H.L."/>
            <person name="Kim I.S."/>
        </authorList>
    </citation>
    <scope>NUCLEOTIDE SEQUENCE [LARGE SCALE GENOMIC DNA]</scope>
    <source>
        <strain evidence="1 2">SSW1-36</strain>
    </source>
</reference>
<proteinExistence type="predicted"/>
<evidence type="ECO:0000313" key="2">
    <source>
        <dbReference type="Proteomes" id="UP000831963"/>
    </source>
</evidence>
<dbReference type="Proteomes" id="UP000831963">
    <property type="component" value="Chromosome"/>
</dbReference>
<dbReference type="EMBL" id="CP078077">
    <property type="protein sequence ID" value="UPL14671.1"/>
    <property type="molecule type" value="Genomic_DNA"/>
</dbReference>
<accession>A0ABY4IPD6</accession>
<keyword evidence="2" id="KW-1185">Reference proteome</keyword>
<organism evidence="1 2">
    <name type="scientific">Microbacterium galbinum</name>
    <dbReference type="NCBI Taxonomy" id="2851646"/>
    <lineage>
        <taxon>Bacteria</taxon>
        <taxon>Bacillati</taxon>
        <taxon>Actinomycetota</taxon>
        <taxon>Actinomycetes</taxon>
        <taxon>Micrococcales</taxon>
        <taxon>Microbacteriaceae</taxon>
        <taxon>Microbacterium</taxon>
    </lineage>
</organism>
<evidence type="ECO:0008006" key="3">
    <source>
        <dbReference type="Google" id="ProtNLM"/>
    </source>
</evidence>
<sequence length="94" mass="10624">MTMSTTTFHPTDPLTWKQADLDVHVATRDGEFAGFVEFDGTAHVVRDARGADLGTFADLDDAQRALEFSHEPHSKRRNLGFPAVFRRRPRRARA</sequence>
<evidence type="ECO:0000313" key="1">
    <source>
        <dbReference type="EMBL" id="UPL14671.1"/>
    </source>
</evidence>
<name>A0ABY4IPD6_9MICO</name>
<protein>
    <recommendedName>
        <fullName evidence="3">DUF2283 domain-containing protein</fullName>
    </recommendedName>
</protein>
<dbReference type="RefSeq" id="WP_247955540.1">
    <property type="nucleotide sequence ID" value="NZ_CP078077.1"/>
</dbReference>